<dbReference type="Proteomes" id="UP000026985">
    <property type="component" value="Segment"/>
</dbReference>
<evidence type="ECO:0000256" key="1">
    <source>
        <dbReference type="SAM" id="MobiDB-lite"/>
    </source>
</evidence>
<protein>
    <submittedName>
        <fullName evidence="2">Uncharacterized protein</fullName>
    </submittedName>
</protein>
<dbReference type="EMBL" id="KJ802832">
    <property type="protein sequence ID" value="AIB07071.1"/>
    <property type="molecule type" value="Genomic_DNA"/>
</dbReference>
<organism evidence="2 3">
    <name type="scientific">Salmonella phage 9NA</name>
    <dbReference type="NCBI Taxonomy" id="1113547"/>
    <lineage>
        <taxon>Viruses</taxon>
        <taxon>Duplodnaviria</taxon>
        <taxon>Heunggongvirae</taxon>
        <taxon>Uroviricota</taxon>
        <taxon>Caudoviricetes</taxon>
        <taxon>Nonanavirus</taxon>
        <taxon>Nonanavirus nv9NA</taxon>
    </lineage>
</organism>
<keyword evidence="3" id="KW-1185">Reference proteome</keyword>
<dbReference type="KEGG" id="vg:22110926"/>
<evidence type="ECO:0000313" key="3">
    <source>
        <dbReference type="Proteomes" id="UP000026985"/>
    </source>
</evidence>
<dbReference type="OrthoDB" id="31161at10239"/>
<dbReference type="RefSeq" id="YP_009101238.1">
    <property type="nucleotide sequence ID" value="NC_025443.1"/>
</dbReference>
<evidence type="ECO:0000313" key="2">
    <source>
        <dbReference type="EMBL" id="AIB07071.1"/>
    </source>
</evidence>
<proteinExistence type="predicted"/>
<reference evidence="2 3" key="1">
    <citation type="submission" date="2014-07" db="EMBL/GenBank/DDBJ databases">
        <title>The genome sequence of Salmonella phage 9NA shows that it represents an unstudied type of tailed phage.</title>
        <authorList>
            <person name="Casjens S.R."/>
            <person name="Leavitt J.C."/>
            <person name="Hatfull G.F."/>
            <person name="Hendrix R.W."/>
        </authorList>
    </citation>
    <scope>NUCLEOTIDE SEQUENCE [LARGE SCALE GENOMIC DNA]</scope>
</reference>
<accession>A0A060DBG4</accession>
<feature type="region of interest" description="Disordered" evidence="1">
    <location>
        <begin position="50"/>
        <end position="87"/>
    </location>
</feature>
<sequence>MFEVKLLITAPGLETAINNLANAIATGAAPLMTVAADGIVKEAVAAGQHPNLPIVTPVPPATGSDNDDDGETSTNEFDAWGLRHDPRIHTDSKSINKGDGLWRQRKKLDEVFLDKVKRELIAEAAAAGRYTGPAELAPGYVAPVDPTPAVPVAPASTVPAAPVNSAPTAPVAPVAPAADPAKVYNSQVLQSALMQMFGQITGERAAPISQRILALYNTQNIMALSDPAQLKSAIDLIERINQTPADAENILGQAEVSKNMGGAF</sequence>
<name>A0A060DBG4_9CAUD</name>
<gene>
    <name evidence="2" type="ORF">9NA_068</name>
</gene>